<gene>
    <name evidence="13" type="ORF">D9619_003959</name>
</gene>
<evidence type="ECO:0000256" key="7">
    <source>
        <dbReference type="ARBA" id="ARBA00022989"/>
    </source>
</evidence>
<feature type="transmembrane region" description="Helical" evidence="10">
    <location>
        <begin position="369"/>
        <end position="390"/>
    </location>
</feature>
<dbReference type="Proteomes" id="UP000567179">
    <property type="component" value="Unassembled WGS sequence"/>
</dbReference>
<evidence type="ECO:0000256" key="2">
    <source>
        <dbReference type="ARBA" id="ARBA00022448"/>
    </source>
</evidence>
<dbReference type="CDD" id="cd18596">
    <property type="entry name" value="ABC_6TM_VMR1_D1_like"/>
    <property type="match status" value="1"/>
</dbReference>
<dbReference type="FunFam" id="3.40.50.300:FF:000838">
    <property type="entry name" value="ABC multidrug transporter (Eurofung)"/>
    <property type="match status" value="1"/>
</dbReference>
<keyword evidence="4" id="KW-0677">Repeat</keyword>
<evidence type="ECO:0000256" key="3">
    <source>
        <dbReference type="ARBA" id="ARBA00022692"/>
    </source>
</evidence>
<dbReference type="PROSITE" id="PS50929">
    <property type="entry name" value="ABC_TM1F"/>
    <property type="match status" value="2"/>
</dbReference>
<evidence type="ECO:0000256" key="5">
    <source>
        <dbReference type="ARBA" id="ARBA00022741"/>
    </source>
</evidence>
<evidence type="ECO:0000313" key="13">
    <source>
        <dbReference type="EMBL" id="KAF5327412.1"/>
    </source>
</evidence>
<organism evidence="13 14">
    <name type="scientific">Psilocybe cf. subviscida</name>
    <dbReference type="NCBI Taxonomy" id="2480587"/>
    <lineage>
        <taxon>Eukaryota</taxon>
        <taxon>Fungi</taxon>
        <taxon>Dikarya</taxon>
        <taxon>Basidiomycota</taxon>
        <taxon>Agaricomycotina</taxon>
        <taxon>Agaricomycetes</taxon>
        <taxon>Agaricomycetidae</taxon>
        <taxon>Agaricales</taxon>
        <taxon>Agaricineae</taxon>
        <taxon>Strophariaceae</taxon>
        <taxon>Psilocybe</taxon>
    </lineage>
</organism>
<evidence type="ECO:0000256" key="1">
    <source>
        <dbReference type="ARBA" id="ARBA00004141"/>
    </source>
</evidence>
<feature type="transmembrane region" description="Helical" evidence="10">
    <location>
        <begin position="1103"/>
        <end position="1123"/>
    </location>
</feature>
<evidence type="ECO:0000259" key="11">
    <source>
        <dbReference type="PROSITE" id="PS50893"/>
    </source>
</evidence>
<accession>A0A8H5BS96</accession>
<dbReference type="InterPro" id="IPR003593">
    <property type="entry name" value="AAA+_ATPase"/>
</dbReference>
<evidence type="ECO:0000259" key="12">
    <source>
        <dbReference type="PROSITE" id="PS50929"/>
    </source>
</evidence>
<dbReference type="SUPFAM" id="SSF90123">
    <property type="entry name" value="ABC transporter transmembrane region"/>
    <property type="match status" value="2"/>
</dbReference>
<keyword evidence="14" id="KW-1185">Reference proteome</keyword>
<dbReference type="PANTHER" id="PTHR24223">
    <property type="entry name" value="ATP-BINDING CASSETTE SUB-FAMILY C"/>
    <property type="match status" value="1"/>
</dbReference>
<dbReference type="InterPro" id="IPR036640">
    <property type="entry name" value="ABC1_TM_sf"/>
</dbReference>
<dbReference type="EMBL" id="JAACJJ010000014">
    <property type="protein sequence ID" value="KAF5327412.1"/>
    <property type="molecule type" value="Genomic_DNA"/>
</dbReference>
<dbReference type="InterPro" id="IPR011527">
    <property type="entry name" value="ABC1_TM_dom"/>
</dbReference>
<dbReference type="CDD" id="cd03250">
    <property type="entry name" value="ABCC_MRP_domain1"/>
    <property type="match status" value="1"/>
</dbReference>
<feature type="domain" description="ABC transmembrane type-1" evidence="12">
    <location>
        <begin position="882"/>
        <end position="1158"/>
    </location>
</feature>
<evidence type="ECO:0000256" key="10">
    <source>
        <dbReference type="SAM" id="Phobius"/>
    </source>
</evidence>
<dbReference type="GO" id="GO:0016020">
    <property type="term" value="C:membrane"/>
    <property type="evidence" value="ECO:0007669"/>
    <property type="project" value="UniProtKB-SubCell"/>
</dbReference>
<feature type="transmembrane region" description="Helical" evidence="10">
    <location>
        <begin position="1055"/>
        <end position="1073"/>
    </location>
</feature>
<dbReference type="SUPFAM" id="SSF52540">
    <property type="entry name" value="P-loop containing nucleoside triphosphate hydrolases"/>
    <property type="match status" value="2"/>
</dbReference>
<dbReference type="InterPro" id="IPR017871">
    <property type="entry name" value="ABC_transporter-like_CS"/>
</dbReference>
<feature type="transmembrane region" description="Helical" evidence="10">
    <location>
        <begin position="236"/>
        <end position="256"/>
    </location>
</feature>
<feature type="transmembrane region" description="Helical" evidence="10">
    <location>
        <begin position="396"/>
        <end position="416"/>
    </location>
</feature>
<feature type="transmembrane region" description="Helical" evidence="10">
    <location>
        <begin position="68"/>
        <end position="85"/>
    </location>
</feature>
<dbReference type="SMART" id="SM00382">
    <property type="entry name" value="AAA"/>
    <property type="match status" value="2"/>
</dbReference>
<evidence type="ECO:0000256" key="4">
    <source>
        <dbReference type="ARBA" id="ARBA00022737"/>
    </source>
</evidence>
<dbReference type="GO" id="GO:0140359">
    <property type="term" value="F:ABC-type transporter activity"/>
    <property type="evidence" value="ECO:0007669"/>
    <property type="project" value="InterPro"/>
</dbReference>
<keyword evidence="6" id="KW-0067">ATP-binding</keyword>
<dbReference type="OrthoDB" id="6500128at2759"/>
<comment type="caution">
    <text evidence="13">The sequence shown here is derived from an EMBL/GenBank/DDBJ whole genome shotgun (WGS) entry which is preliminary data.</text>
</comment>
<name>A0A8H5BS96_9AGAR</name>
<evidence type="ECO:0008006" key="15">
    <source>
        <dbReference type="Google" id="ProtNLM"/>
    </source>
</evidence>
<dbReference type="Pfam" id="PF00005">
    <property type="entry name" value="ABC_tran"/>
    <property type="match status" value="2"/>
</dbReference>
<feature type="domain" description="ABC transporter" evidence="11">
    <location>
        <begin position="1195"/>
        <end position="1432"/>
    </location>
</feature>
<feature type="transmembrane region" description="Helical" evidence="10">
    <location>
        <begin position="36"/>
        <end position="56"/>
    </location>
</feature>
<feature type="domain" description="ABC transporter" evidence="11">
    <location>
        <begin position="580"/>
        <end position="821"/>
    </location>
</feature>
<keyword evidence="5" id="KW-0547">Nucleotide-binding</keyword>
<sequence length="1453" mass="160704">MALLVLSGISVLFSMRSHHWPPWNTVFLGTHLPDLGLLVTFWYSSVVATLTLLPAFDANQRARLTRHINAILLVTFAVYAYRDLWPLCLTSVTAVPEDLSRDSPALLWTKVALLALVSILIPIFTPREHASHSAESLGRTEGEATNVNQQSGASLFSLIFYTFLDSVVAEAQRVPYLPHESLPDLVHEDGAEKLKADAFPYLDPFFSPQKRDTASRIWKKREHLFFSLVRVFHIKLFVMALALAGSICAGFLSPLALNRILHTIENHDSDDRVHPFVWVACLFLGPTSVSLCEQWYYYTSNVTLARARAILTELVFEHSLRVRFKAETEEKGGNPESEGESQTNEKRLTGRINTLVTVDVDNIAMGNQFLSLFLQGPLELTLALVFLYLVLGWSSIVAFVSIVLLLPVPGYLANLMQRIQNEKMTKTDARVQAVTEAVGVLRMIKLFGWEKMIANELKEKREAELIWIWKSKVVALLNDLITHILPIVTMLATYASYTLLQNESLTASKLFSSMAVFTIIRNLLNRSGQVLDVCVRAKVSLDRMSAFLADTELLDAFEGSDEEALGSYGRPAVTAPEEMIGFNNAVFTWSNMGNSGEGTPSSRSFRLRAEHLAFKRGAFNLIVGPTGCGKTSILMALLGEMHFLPTGPDSWYNLPRSRGVAYAAQESWVQNATVRENILFGSPFNEERYERVIYQCALKRDLNLFDAGDLTEVGEKGLTLSGGQKARVTLARAIYSSAEIVLLDDVLAALDVHTSKWIVEECFTGDLVRGRTIVLVTHNIALTSPIADYIVTVGPDGIAHEVGTRLSDVLADSSLAREVEVEREDAKIEEVIDEVKKDGDKADGKLILAEEVAQGRVTWKALGLYIRGLGGHMPALFLTFFLGGLVLEQVCNMSSVWFLGQWGSQYEHHNPSEIPVFYYLAVYSAIQVVSNVIYVTANLTYIFGTRRASRSISSQLIDSVLVSTLRWLDETPASRIIARFTQDLDSVDIGVTETFSQVCDMVVLMFSKLAGPVIFTPIFLIPGLFIAGAGMFISNLYLRAQMSVKRHMSNARSPVLAHFGAAVVGIVSIRAYGAQDAVMTESMKRINHYTKIARSSNTLNRWISVRMDLLGAIFTSSLAAYLLHNRALSAANTGFSLAMAIEFTHDILWVVYCYNGFEINSNSLERIQAYLDIDHEPPAIQGGKPPAAWPTNGNLRVENLSARYSLAGPLVLRDINFEVKSGERVGIVGRTGSGKSTLTLALLRLVLTEGTVYLDDIPTEKINLEELRSKITIIPQVPELLTGTLRRNMDPFEQHSDAELNNALRSAGLFALHSDEDTPQWTLDSNIASGGSNLSVGQRQIIALARAIVRNSKLLILDEATSAIDHKTDSIIQTALRHELAADVSVITVAHRLQTIMDADRIVVLEHGRIVECDSPQILLDKPNGVFKALVDESGDRNALYAMVNTAGNPDHE</sequence>
<protein>
    <recommendedName>
        <fullName evidence="15">P-loop containing nucleoside triphosphate hydrolase protein</fullName>
    </recommendedName>
</protein>
<evidence type="ECO:0000313" key="14">
    <source>
        <dbReference type="Proteomes" id="UP000567179"/>
    </source>
</evidence>
<dbReference type="InterPro" id="IPR027417">
    <property type="entry name" value="P-loop_NTPase"/>
</dbReference>
<dbReference type="PROSITE" id="PS00211">
    <property type="entry name" value="ABC_TRANSPORTER_1"/>
    <property type="match status" value="1"/>
</dbReference>
<evidence type="ECO:0000256" key="6">
    <source>
        <dbReference type="ARBA" id="ARBA00022840"/>
    </source>
</evidence>
<dbReference type="Pfam" id="PF00664">
    <property type="entry name" value="ABC_membrane"/>
    <property type="match status" value="2"/>
</dbReference>
<dbReference type="PROSITE" id="PS50893">
    <property type="entry name" value="ABC_TRANSPORTER_2"/>
    <property type="match status" value="2"/>
</dbReference>
<feature type="transmembrane region" description="Helical" evidence="10">
    <location>
        <begin position="918"/>
        <end position="943"/>
    </location>
</feature>
<dbReference type="InterPro" id="IPR003439">
    <property type="entry name" value="ABC_transporter-like_ATP-bd"/>
</dbReference>
<feature type="transmembrane region" description="Helical" evidence="10">
    <location>
        <begin position="105"/>
        <end position="124"/>
    </location>
</feature>
<dbReference type="InterPro" id="IPR050173">
    <property type="entry name" value="ABC_transporter_C-like"/>
</dbReference>
<feature type="transmembrane region" description="Helical" evidence="10">
    <location>
        <begin position="1013"/>
        <end position="1035"/>
    </location>
</feature>
<keyword evidence="8 10" id="KW-0472">Membrane</keyword>
<keyword evidence="7 10" id="KW-1133">Transmembrane helix</keyword>
<dbReference type="FunFam" id="1.20.1560.10:FF:000013">
    <property type="entry name" value="ABC transporter C family member 2"/>
    <property type="match status" value="1"/>
</dbReference>
<feature type="transmembrane region" description="Helical" evidence="10">
    <location>
        <begin position="875"/>
        <end position="898"/>
    </location>
</feature>
<dbReference type="Gene3D" id="1.20.1560.10">
    <property type="entry name" value="ABC transporter type 1, transmembrane domain"/>
    <property type="match status" value="2"/>
</dbReference>
<evidence type="ECO:0000256" key="8">
    <source>
        <dbReference type="ARBA" id="ARBA00023136"/>
    </source>
</evidence>
<dbReference type="CDD" id="cd03244">
    <property type="entry name" value="ABCC_MRP_domain2"/>
    <property type="match status" value="1"/>
</dbReference>
<dbReference type="PANTHER" id="PTHR24223:SF356">
    <property type="entry name" value="ATP-BINDING CASSETTE TRANSPORTER ABC4"/>
    <property type="match status" value="1"/>
</dbReference>
<keyword evidence="3 10" id="KW-0812">Transmembrane</keyword>
<reference evidence="13 14" key="1">
    <citation type="journal article" date="2020" name="ISME J.">
        <title>Uncovering the hidden diversity of litter-decomposition mechanisms in mushroom-forming fungi.</title>
        <authorList>
            <person name="Floudas D."/>
            <person name="Bentzer J."/>
            <person name="Ahren D."/>
            <person name="Johansson T."/>
            <person name="Persson P."/>
            <person name="Tunlid A."/>
        </authorList>
    </citation>
    <scope>NUCLEOTIDE SEQUENCE [LARGE SCALE GENOMIC DNA]</scope>
    <source>
        <strain evidence="13 14">CBS 101986</strain>
    </source>
</reference>
<keyword evidence="2" id="KW-0813">Transport</keyword>
<proteinExistence type="predicted"/>
<comment type="subcellular location">
    <subcellularLocation>
        <location evidence="1">Membrane</location>
        <topology evidence="1">Multi-pass membrane protein</topology>
    </subcellularLocation>
</comment>
<feature type="region of interest" description="Disordered" evidence="9">
    <location>
        <begin position="327"/>
        <end position="346"/>
    </location>
</feature>
<feature type="domain" description="ABC transmembrane type-1" evidence="12">
    <location>
        <begin position="237"/>
        <end position="536"/>
    </location>
</feature>
<dbReference type="GO" id="GO:0005524">
    <property type="term" value="F:ATP binding"/>
    <property type="evidence" value="ECO:0007669"/>
    <property type="project" value="UniProtKB-KW"/>
</dbReference>
<feature type="transmembrane region" description="Helical" evidence="10">
    <location>
        <begin position="276"/>
        <end position="298"/>
    </location>
</feature>
<dbReference type="GO" id="GO:0016887">
    <property type="term" value="F:ATP hydrolysis activity"/>
    <property type="evidence" value="ECO:0007669"/>
    <property type="project" value="InterPro"/>
</dbReference>
<dbReference type="Gene3D" id="3.40.50.300">
    <property type="entry name" value="P-loop containing nucleotide triphosphate hydrolases"/>
    <property type="match status" value="2"/>
</dbReference>
<dbReference type="CDD" id="cd18604">
    <property type="entry name" value="ABC_6TM_VMR1_D2_like"/>
    <property type="match status" value="1"/>
</dbReference>
<evidence type="ECO:0000256" key="9">
    <source>
        <dbReference type="SAM" id="MobiDB-lite"/>
    </source>
</evidence>